<protein>
    <submittedName>
        <fullName evidence="2">Uncharacterized protein</fullName>
    </submittedName>
</protein>
<feature type="signal peptide" evidence="1">
    <location>
        <begin position="1"/>
        <end position="19"/>
    </location>
</feature>
<sequence>MKKLLTVFVALLVVVSLFAAEKPFTLGPNVKYAGSVSFSLVVTADGADISGSLTVDSAELPFGPKSDTQAGATFDITYSPFGGVGLTLKSITFSTPYFGAFYSTGKQFVSDYFTGKNYSASGSPFTTAMADFADSLKLTFPAVQGLELYMLDKTSEGTVTWFDDMLLAKYTISGWTVVGGLYNVKDTNTHEFGAAVNGSIGLGVVTPTVTVFAGMVASSTMVPMVASSTMVPAVDVNVSANLTMAGLTLEPKFKYGENLDRLEYKSSNIVNGKFVQLGVKYVLTVAPVTLTAQITPKYDFAPATPTFTLPLNELSAKVEVTPVTLLVKTTNADVLDKNKKYTLYTEASYKDAMLSASAKAEWADITELATYTYIHLNGSVNATPDLTLEGNFRMVTTGDDKMGYNAMFTYKFTPNVSFTGFYGTLTKDADGNYTVINAKPTWNLKLSYSATF</sequence>
<dbReference type="AlphaFoldDB" id="A0AAI8CM46"/>
<keyword evidence="3" id="KW-1185">Reference proteome</keyword>
<evidence type="ECO:0000313" key="2">
    <source>
        <dbReference type="EMBL" id="AMW33467.1"/>
    </source>
</evidence>
<organism evidence="2 3">
    <name type="scientific">Fervidobacterium islandicum</name>
    <dbReference type="NCBI Taxonomy" id="2423"/>
    <lineage>
        <taxon>Bacteria</taxon>
        <taxon>Thermotogati</taxon>
        <taxon>Thermotogota</taxon>
        <taxon>Thermotogae</taxon>
        <taxon>Thermotogales</taxon>
        <taxon>Fervidobacteriaceae</taxon>
        <taxon>Fervidobacterium</taxon>
    </lineage>
</organism>
<dbReference type="Proteomes" id="UP000093740">
    <property type="component" value="Chromosome"/>
</dbReference>
<evidence type="ECO:0000313" key="3">
    <source>
        <dbReference type="Proteomes" id="UP000093740"/>
    </source>
</evidence>
<gene>
    <name evidence="2" type="ORF">NA23_09635</name>
</gene>
<name>A0AAI8CM46_FERIS</name>
<keyword evidence="1" id="KW-0732">Signal</keyword>
<reference evidence="2 3" key="1">
    <citation type="journal article" date="2015" name="Stand. Genomic Sci.">
        <title>Genome sequence of a native-feather degrading extremely thermophilic Eubacterium, Fervidobacterium islandicum AW-1.</title>
        <authorList>
            <person name="Lee Y.J."/>
            <person name="Jeong H."/>
            <person name="Park G.S."/>
            <person name="Kwak Y."/>
            <person name="Lee S.J."/>
            <person name="Lee S.J."/>
            <person name="Park M.K."/>
            <person name="Kim J.Y."/>
            <person name="Kang H.K."/>
            <person name="Shin J.H."/>
            <person name="Lee D.W."/>
        </authorList>
    </citation>
    <scope>NUCLEOTIDE SEQUENCE [LARGE SCALE GENOMIC DNA]</scope>
    <source>
        <strain evidence="2 3">AW-1</strain>
    </source>
</reference>
<dbReference type="EMBL" id="CP014334">
    <property type="protein sequence ID" value="AMW33467.1"/>
    <property type="molecule type" value="Genomic_DNA"/>
</dbReference>
<accession>A0AAI8CM46</accession>
<dbReference type="SUPFAM" id="SSF56935">
    <property type="entry name" value="Porins"/>
    <property type="match status" value="1"/>
</dbReference>
<evidence type="ECO:0000256" key="1">
    <source>
        <dbReference type="SAM" id="SignalP"/>
    </source>
</evidence>
<dbReference type="KEGG" id="fia:NA23_09635"/>
<proteinExistence type="predicted"/>
<dbReference type="RefSeq" id="WP_033191693.1">
    <property type="nucleotide sequence ID" value="NZ_CP014334.2"/>
</dbReference>
<feature type="chain" id="PRO_5042466060" evidence="1">
    <location>
        <begin position="20"/>
        <end position="452"/>
    </location>
</feature>